<keyword evidence="6 7" id="KW-0472">Membrane</keyword>
<evidence type="ECO:0000256" key="4">
    <source>
        <dbReference type="ARBA" id="ARBA00022692"/>
    </source>
</evidence>
<sequence length="312" mass="35439">MRKKKKQDWETGENRFMQVSKPVNMVLSIFFIILALCCFVPFLFVVIISFTDQTSIFKNGYQFFPEKCTLDAYITLFENGASLINAIFISVLVTVAGTMMGVLLNALMGYVLSRKNFALRKAYTMLVFIPMLFNGGLTASYLVNTQLLNLRNSIWALILPVAVNSFYIIVFRTFFTSTVPEELIESAKMDGASQLRIFFKVVIPISLPAMATIGLFLSFAYWNDWQNALLYVVGDQKLWPLQYMLMRIEKDIMFLADNPYLSDMTMAAMRQNLPEDGIRMALVVITVTPIALIYPFFQKYFISGLTVGAVKG</sequence>
<proteinExistence type="inferred from homology"/>
<dbReference type="GO" id="GO:0055085">
    <property type="term" value="P:transmembrane transport"/>
    <property type="evidence" value="ECO:0007669"/>
    <property type="project" value="InterPro"/>
</dbReference>
<keyword evidence="10" id="KW-1185">Reference proteome</keyword>
<dbReference type="RefSeq" id="WP_109747815.1">
    <property type="nucleotide sequence ID" value="NZ_CABJAT010000002.1"/>
</dbReference>
<dbReference type="EMBL" id="QGGY01000013">
    <property type="protein sequence ID" value="PWJ73274.1"/>
    <property type="molecule type" value="Genomic_DNA"/>
</dbReference>
<dbReference type="InterPro" id="IPR000515">
    <property type="entry name" value="MetI-like"/>
</dbReference>
<feature type="transmembrane region" description="Helical" evidence="7">
    <location>
        <begin position="123"/>
        <end position="142"/>
    </location>
</feature>
<keyword evidence="3" id="KW-1003">Cell membrane</keyword>
<gene>
    <name evidence="9" type="ORF">C7383_11360</name>
</gene>
<evidence type="ECO:0000259" key="8">
    <source>
        <dbReference type="PROSITE" id="PS50928"/>
    </source>
</evidence>
<keyword evidence="4 7" id="KW-0812">Transmembrane</keyword>
<feature type="transmembrane region" description="Helical" evidence="7">
    <location>
        <begin position="197"/>
        <end position="222"/>
    </location>
</feature>
<keyword evidence="5 7" id="KW-1133">Transmembrane helix</keyword>
<feature type="transmembrane region" description="Helical" evidence="7">
    <location>
        <begin position="278"/>
        <end position="297"/>
    </location>
</feature>
<evidence type="ECO:0000256" key="7">
    <source>
        <dbReference type="RuleBase" id="RU363032"/>
    </source>
</evidence>
<feature type="transmembrane region" description="Helical" evidence="7">
    <location>
        <begin position="154"/>
        <end position="176"/>
    </location>
</feature>
<protein>
    <submittedName>
        <fullName evidence="9">Carbohydrate ABC transporter membrane protein 2 (CUT1 family)</fullName>
    </submittedName>
</protein>
<dbReference type="PANTHER" id="PTHR43744">
    <property type="entry name" value="ABC TRANSPORTER PERMEASE PROTEIN MG189-RELATED-RELATED"/>
    <property type="match status" value="1"/>
</dbReference>
<evidence type="ECO:0000256" key="2">
    <source>
        <dbReference type="ARBA" id="ARBA00022448"/>
    </source>
</evidence>
<comment type="similarity">
    <text evidence="7">Belongs to the binding-protein-dependent transport system permease family.</text>
</comment>
<evidence type="ECO:0000256" key="6">
    <source>
        <dbReference type="ARBA" id="ARBA00023136"/>
    </source>
</evidence>
<accession>A0AB73T051</accession>
<dbReference type="CDD" id="cd06261">
    <property type="entry name" value="TM_PBP2"/>
    <property type="match status" value="1"/>
</dbReference>
<dbReference type="AlphaFoldDB" id="A0AB73T051"/>
<evidence type="ECO:0000256" key="5">
    <source>
        <dbReference type="ARBA" id="ARBA00022989"/>
    </source>
</evidence>
<dbReference type="PANTHER" id="PTHR43744:SF9">
    <property type="entry name" value="POLYGALACTURONAN_RHAMNOGALACTURONAN TRANSPORT SYSTEM PERMEASE PROTEIN YTCP"/>
    <property type="match status" value="1"/>
</dbReference>
<dbReference type="GO" id="GO:0005886">
    <property type="term" value="C:plasma membrane"/>
    <property type="evidence" value="ECO:0007669"/>
    <property type="project" value="UniProtKB-SubCell"/>
</dbReference>
<organism evidence="9 10">
    <name type="scientific">Murimonas intestini</name>
    <dbReference type="NCBI Taxonomy" id="1337051"/>
    <lineage>
        <taxon>Bacteria</taxon>
        <taxon>Bacillati</taxon>
        <taxon>Bacillota</taxon>
        <taxon>Clostridia</taxon>
        <taxon>Lachnospirales</taxon>
        <taxon>Lachnospiraceae</taxon>
        <taxon>Murimonas</taxon>
    </lineage>
</organism>
<dbReference type="SUPFAM" id="SSF161098">
    <property type="entry name" value="MetI-like"/>
    <property type="match status" value="1"/>
</dbReference>
<evidence type="ECO:0000313" key="10">
    <source>
        <dbReference type="Proteomes" id="UP000245412"/>
    </source>
</evidence>
<dbReference type="Gene3D" id="1.10.3720.10">
    <property type="entry name" value="MetI-like"/>
    <property type="match status" value="1"/>
</dbReference>
<dbReference type="Pfam" id="PF00528">
    <property type="entry name" value="BPD_transp_1"/>
    <property type="match status" value="1"/>
</dbReference>
<comment type="caution">
    <text evidence="9">The sequence shown here is derived from an EMBL/GenBank/DDBJ whole genome shotgun (WGS) entry which is preliminary data.</text>
</comment>
<keyword evidence="2 7" id="KW-0813">Transport</keyword>
<evidence type="ECO:0000256" key="1">
    <source>
        <dbReference type="ARBA" id="ARBA00004651"/>
    </source>
</evidence>
<feature type="transmembrane region" description="Helical" evidence="7">
    <location>
        <begin position="86"/>
        <end position="111"/>
    </location>
</feature>
<reference evidence="9 10" key="1">
    <citation type="submission" date="2018-05" db="EMBL/GenBank/DDBJ databases">
        <authorList>
            <person name="Goeker M."/>
            <person name="Huntemann M."/>
            <person name="Clum A."/>
            <person name="Pillay M."/>
            <person name="Palaniappan K."/>
            <person name="Varghese N."/>
            <person name="Mikhailova N."/>
            <person name="Stamatis D."/>
            <person name="Reddy T."/>
            <person name="Daum C."/>
            <person name="Shapiro N."/>
            <person name="Ivanova N."/>
            <person name="Kyrpides N."/>
            <person name="Woyke T."/>
        </authorList>
    </citation>
    <scope>NUCLEOTIDE SEQUENCE [LARGE SCALE GENOMIC DNA]</scope>
    <source>
        <strain evidence="9 10">DSM 26524</strain>
    </source>
</reference>
<name>A0AB73T051_9FIRM</name>
<feature type="transmembrane region" description="Helical" evidence="7">
    <location>
        <begin position="25"/>
        <end position="50"/>
    </location>
</feature>
<feature type="domain" description="ABC transmembrane type-1" evidence="8">
    <location>
        <begin position="87"/>
        <end position="297"/>
    </location>
</feature>
<evidence type="ECO:0000313" key="9">
    <source>
        <dbReference type="EMBL" id="PWJ73274.1"/>
    </source>
</evidence>
<dbReference type="PROSITE" id="PS50928">
    <property type="entry name" value="ABC_TM1"/>
    <property type="match status" value="1"/>
</dbReference>
<dbReference type="Proteomes" id="UP000245412">
    <property type="component" value="Unassembled WGS sequence"/>
</dbReference>
<evidence type="ECO:0000256" key="3">
    <source>
        <dbReference type="ARBA" id="ARBA00022475"/>
    </source>
</evidence>
<comment type="subcellular location">
    <subcellularLocation>
        <location evidence="1 7">Cell membrane</location>
        <topology evidence="1 7">Multi-pass membrane protein</topology>
    </subcellularLocation>
</comment>
<dbReference type="InterPro" id="IPR035906">
    <property type="entry name" value="MetI-like_sf"/>
</dbReference>